<accession>A0A8S3YPB2</accession>
<dbReference type="CDD" id="cd02440">
    <property type="entry name" value="AdoMet_MTases"/>
    <property type="match status" value="1"/>
</dbReference>
<dbReference type="Proteomes" id="UP000678393">
    <property type="component" value="Unassembled WGS sequence"/>
</dbReference>
<dbReference type="InterPro" id="IPR050078">
    <property type="entry name" value="Ribosomal_L11_MeTrfase_PrmA"/>
</dbReference>
<dbReference type="GO" id="GO:0016279">
    <property type="term" value="F:protein-lysine N-methyltransferase activity"/>
    <property type="evidence" value="ECO:0007669"/>
    <property type="project" value="TreeGrafter"/>
</dbReference>
<gene>
    <name evidence="6" type="ORF">CUNI_LOCUS1744</name>
</gene>
<keyword evidence="1" id="KW-0489">Methyltransferase</keyword>
<dbReference type="OrthoDB" id="194386at2759"/>
<dbReference type="GO" id="GO:0032259">
    <property type="term" value="P:methylation"/>
    <property type="evidence" value="ECO:0007669"/>
    <property type="project" value="UniProtKB-KW"/>
</dbReference>
<dbReference type="Gene3D" id="3.40.50.150">
    <property type="entry name" value="Vaccinia Virus protein VP39"/>
    <property type="match status" value="1"/>
</dbReference>
<reference evidence="6" key="1">
    <citation type="submission" date="2021-04" db="EMBL/GenBank/DDBJ databases">
        <authorList>
            <consortium name="Molecular Ecology Group"/>
        </authorList>
    </citation>
    <scope>NUCLEOTIDE SEQUENCE</scope>
</reference>
<organism evidence="6 7">
    <name type="scientific">Candidula unifasciata</name>
    <dbReference type="NCBI Taxonomy" id="100452"/>
    <lineage>
        <taxon>Eukaryota</taxon>
        <taxon>Metazoa</taxon>
        <taxon>Spiralia</taxon>
        <taxon>Lophotrochozoa</taxon>
        <taxon>Mollusca</taxon>
        <taxon>Gastropoda</taxon>
        <taxon>Heterobranchia</taxon>
        <taxon>Euthyneura</taxon>
        <taxon>Panpulmonata</taxon>
        <taxon>Eupulmonata</taxon>
        <taxon>Stylommatophora</taxon>
        <taxon>Helicina</taxon>
        <taxon>Helicoidea</taxon>
        <taxon>Geomitridae</taxon>
        <taxon>Candidula</taxon>
    </lineage>
</organism>
<evidence type="ECO:0000256" key="4">
    <source>
        <dbReference type="ARBA" id="ARBA00041867"/>
    </source>
</evidence>
<dbReference type="AlphaFoldDB" id="A0A8S3YPB2"/>
<comment type="similarity">
    <text evidence="3">Belongs to the methyltransferase superfamily. ETFBKMT family.</text>
</comment>
<evidence type="ECO:0000256" key="3">
    <source>
        <dbReference type="ARBA" id="ARBA00037932"/>
    </source>
</evidence>
<dbReference type="PANTHER" id="PTHR43648">
    <property type="entry name" value="ELECTRON TRANSFER FLAVOPROTEIN BETA SUBUNIT LYSINE METHYLTRANSFERASE"/>
    <property type="match status" value="1"/>
</dbReference>
<dbReference type="SUPFAM" id="SSF53335">
    <property type="entry name" value="S-adenosyl-L-methionine-dependent methyltransferases"/>
    <property type="match status" value="1"/>
</dbReference>
<evidence type="ECO:0000256" key="1">
    <source>
        <dbReference type="ARBA" id="ARBA00022603"/>
    </source>
</evidence>
<proteinExistence type="inferred from homology"/>
<evidence type="ECO:0000256" key="2">
    <source>
        <dbReference type="ARBA" id="ARBA00022679"/>
    </source>
</evidence>
<name>A0A8S3YPB2_9EUPU</name>
<dbReference type="PANTHER" id="PTHR43648:SF1">
    <property type="entry name" value="ELECTRON TRANSFER FLAVOPROTEIN BETA SUBUNIT LYSINE METHYLTRANSFERASE"/>
    <property type="match status" value="1"/>
</dbReference>
<dbReference type="EMBL" id="CAJHNH020000222">
    <property type="protein sequence ID" value="CAG5116186.1"/>
    <property type="molecule type" value="Genomic_DNA"/>
</dbReference>
<keyword evidence="2" id="KW-0808">Transferase</keyword>
<dbReference type="Pfam" id="PF06325">
    <property type="entry name" value="PrmA"/>
    <property type="match status" value="1"/>
</dbReference>
<dbReference type="GO" id="GO:0005759">
    <property type="term" value="C:mitochondrial matrix"/>
    <property type="evidence" value="ECO:0007669"/>
    <property type="project" value="TreeGrafter"/>
</dbReference>
<evidence type="ECO:0000313" key="6">
    <source>
        <dbReference type="EMBL" id="CAG5116186.1"/>
    </source>
</evidence>
<protein>
    <recommendedName>
        <fullName evidence="5">ETFB lysine methyltransferase</fullName>
    </recommendedName>
    <alternativeName>
        <fullName evidence="4">Protein N-lysine methyltransferase METTL20</fullName>
    </alternativeName>
</protein>
<dbReference type="InterPro" id="IPR029063">
    <property type="entry name" value="SAM-dependent_MTases_sf"/>
</dbReference>
<keyword evidence="7" id="KW-1185">Reference proteome</keyword>
<comment type="caution">
    <text evidence="6">The sequence shown here is derived from an EMBL/GenBank/DDBJ whole genome shotgun (WGS) entry which is preliminary data.</text>
</comment>
<evidence type="ECO:0000313" key="7">
    <source>
        <dbReference type="Proteomes" id="UP000678393"/>
    </source>
</evidence>
<sequence>MLALNKSFLRALIIQHTKLCRNHLTPELKLHLITQECHLWKAGVDNCPFEDPFWAFYWPGGQALTRYILDNPVLFKNRRVLDIGSGCGSAAIASCLVGASQVVANDIDPAASVAIEINMEKNGADVQISTENFLENPPSEQYDTVLFGDMFYDPDFSHLISHWVKKLPHKTTVFIGDPGRLPFLNHPLKSALQKAARYELPITCQLENNGLTQADVWKYIVSK</sequence>
<evidence type="ECO:0000256" key="5">
    <source>
        <dbReference type="ARBA" id="ARBA00042266"/>
    </source>
</evidence>